<reference evidence="2 3" key="1">
    <citation type="submission" date="2023-09" db="EMBL/GenBank/DDBJ databases">
        <authorList>
            <person name="Wang M."/>
        </authorList>
    </citation>
    <scope>NUCLEOTIDE SEQUENCE [LARGE SCALE GENOMIC DNA]</scope>
    <source>
        <strain evidence="2">GT-2023</strain>
        <tissue evidence="2">Liver</tissue>
    </source>
</reference>
<name>A0ABR3LTX5_9TELE</name>
<feature type="region of interest" description="Disordered" evidence="1">
    <location>
        <begin position="80"/>
        <end position="102"/>
    </location>
</feature>
<protein>
    <submittedName>
        <fullName evidence="2">Uncharacterized protein</fullName>
    </submittedName>
</protein>
<feature type="compositionally biased region" description="Basic and acidic residues" evidence="1">
    <location>
        <begin position="80"/>
        <end position="89"/>
    </location>
</feature>
<accession>A0ABR3LTX5</accession>
<evidence type="ECO:0000313" key="2">
    <source>
        <dbReference type="EMBL" id="KAL1256355.1"/>
    </source>
</evidence>
<evidence type="ECO:0000313" key="3">
    <source>
        <dbReference type="Proteomes" id="UP001558613"/>
    </source>
</evidence>
<sequence length="102" mass="11591">MADDKIHVHTNRTRITCTTDTGQTSGRCYEQITSSEHEGETVTDSGREGKPIQEGVGGLHRECEFVFLCWGHVGVKREREFGEEKKMDGQRPTTGRQDRMLH</sequence>
<gene>
    <name evidence="2" type="ORF">QQF64_011900</name>
</gene>
<feature type="compositionally biased region" description="Basic and acidic residues" evidence="1">
    <location>
        <begin position="35"/>
        <end position="51"/>
    </location>
</feature>
<dbReference type="EMBL" id="JAYMGO010000018">
    <property type="protein sequence ID" value="KAL1256355.1"/>
    <property type="molecule type" value="Genomic_DNA"/>
</dbReference>
<dbReference type="Proteomes" id="UP001558613">
    <property type="component" value="Unassembled WGS sequence"/>
</dbReference>
<proteinExistence type="predicted"/>
<organism evidence="2 3">
    <name type="scientific">Cirrhinus molitorella</name>
    <name type="common">mud carp</name>
    <dbReference type="NCBI Taxonomy" id="172907"/>
    <lineage>
        <taxon>Eukaryota</taxon>
        <taxon>Metazoa</taxon>
        <taxon>Chordata</taxon>
        <taxon>Craniata</taxon>
        <taxon>Vertebrata</taxon>
        <taxon>Euteleostomi</taxon>
        <taxon>Actinopterygii</taxon>
        <taxon>Neopterygii</taxon>
        <taxon>Teleostei</taxon>
        <taxon>Ostariophysi</taxon>
        <taxon>Cypriniformes</taxon>
        <taxon>Cyprinidae</taxon>
        <taxon>Labeoninae</taxon>
        <taxon>Labeonini</taxon>
        <taxon>Cirrhinus</taxon>
    </lineage>
</organism>
<evidence type="ECO:0000256" key="1">
    <source>
        <dbReference type="SAM" id="MobiDB-lite"/>
    </source>
</evidence>
<keyword evidence="3" id="KW-1185">Reference proteome</keyword>
<comment type="caution">
    <text evidence="2">The sequence shown here is derived from an EMBL/GenBank/DDBJ whole genome shotgun (WGS) entry which is preliminary data.</text>
</comment>
<feature type="region of interest" description="Disordered" evidence="1">
    <location>
        <begin position="32"/>
        <end position="54"/>
    </location>
</feature>